<dbReference type="Pfam" id="PF00109">
    <property type="entry name" value="ketoacyl-synt"/>
    <property type="match status" value="1"/>
</dbReference>
<dbReference type="GO" id="GO:0044550">
    <property type="term" value="P:secondary metabolite biosynthetic process"/>
    <property type="evidence" value="ECO:0007669"/>
    <property type="project" value="TreeGrafter"/>
</dbReference>
<reference evidence="6" key="1">
    <citation type="submission" date="2021-02" db="EMBL/GenBank/DDBJ databases">
        <authorList>
            <person name="Nowell W R."/>
        </authorList>
    </citation>
    <scope>NUCLEOTIDE SEQUENCE</scope>
</reference>
<dbReference type="PANTHER" id="PTHR43775:SF37">
    <property type="entry name" value="SI:DKEY-61P9.11"/>
    <property type="match status" value="1"/>
</dbReference>
<dbReference type="Gene3D" id="3.40.47.10">
    <property type="match status" value="1"/>
</dbReference>
<dbReference type="AlphaFoldDB" id="A0A819WBW8"/>
<dbReference type="SUPFAM" id="SSF53901">
    <property type="entry name" value="Thiolase-like"/>
    <property type="match status" value="1"/>
</dbReference>
<evidence type="ECO:0000313" key="5">
    <source>
        <dbReference type="EMBL" id="CAF1152967.1"/>
    </source>
</evidence>
<evidence type="ECO:0000313" key="4">
    <source>
        <dbReference type="EMBL" id="CAF0974998.1"/>
    </source>
</evidence>
<dbReference type="Proteomes" id="UP000663845">
    <property type="component" value="Unassembled WGS sequence"/>
</dbReference>
<evidence type="ECO:0000256" key="1">
    <source>
        <dbReference type="ARBA" id="ARBA00022450"/>
    </source>
</evidence>
<feature type="domain" description="Beta-ketoacyl synthase-like N-terminal" evidence="3">
    <location>
        <begin position="11"/>
        <end position="113"/>
    </location>
</feature>
<dbReference type="InterPro" id="IPR050091">
    <property type="entry name" value="PKS_NRPS_Biosynth_Enz"/>
</dbReference>
<dbReference type="Proteomes" id="UP000663844">
    <property type="component" value="Unassembled WGS sequence"/>
</dbReference>
<organism evidence="6 7">
    <name type="scientific">Adineta steineri</name>
    <dbReference type="NCBI Taxonomy" id="433720"/>
    <lineage>
        <taxon>Eukaryota</taxon>
        <taxon>Metazoa</taxon>
        <taxon>Spiralia</taxon>
        <taxon>Gnathifera</taxon>
        <taxon>Rotifera</taxon>
        <taxon>Eurotatoria</taxon>
        <taxon>Bdelloidea</taxon>
        <taxon>Adinetida</taxon>
        <taxon>Adinetidae</taxon>
        <taxon>Adineta</taxon>
    </lineage>
</organism>
<dbReference type="GO" id="GO:0004312">
    <property type="term" value="F:fatty acid synthase activity"/>
    <property type="evidence" value="ECO:0007669"/>
    <property type="project" value="TreeGrafter"/>
</dbReference>
<protein>
    <recommendedName>
        <fullName evidence="3">Beta-ketoacyl synthase-like N-terminal domain-containing protein</fullName>
    </recommendedName>
</protein>
<dbReference type="PANTHER" id="PTHR43775">
    <property type="entry name" value="FATTY ACID SYNTHASE"/>
    <property type="match status" value="1"/>
</dbReference>
<name>A0A819WBW8_9BILA</name>
<evidence type="ECO:0000256" key="2">
    <source>
        <dbReference type="ARBA" id="ARBA00022553"/>
    </source>
</evidence>
<dbReference type="GO" id="GO:0006633">
    <property type="term" value="P:fatty acid biosynthetic process"/>
    <property type="evidence" value="ECO:0007669"/>
    <property type="project" value="TreeGrafter"/>
</dbReference>
<dbReference type="EMBL" id="CAJNON010000107">
    <property type="protein sequence ID" value="CAF0974998.1"/>
    <property type="molecule type" value="Genomic_DNA"/>
</dbReference>
<dbReference type="EMBL" id="CAJOAZ010006020">
    <property type="protein sequence ID" value="CAF4120819.1"/>
    <property type="molecule type" value="Genomic_DNA"/>
</dbReference>
<evidence type="ECO:0000259" key="3">
    <source>
        <dbReference type="Pfam" id="PF00109"/>
    </source>
</evidence>
<evidence type="ECO:0000313" key="7">
    <source>
        <dbReference type="Proteomes" id="UP000663844"/>
    </source>
</evidence>
<gene>
    <name evidence="5" type="ORF">JYZ213_LOCUS24208</name>
    <name evidence="6" type="ORF">OXD698_LOCUS36470</name>
    <name evidence="4" type="ORF">VCS650_LOCUS13347</name>
</gene>
<dbReference type="EMBL" id="CAJNOG010000295">
    <property type="protein sequence ID" value="CAF1152967.1"/>
    <property type="molecule type" value="Genomic_DNA"/>
</dbReference>
<dbReference type="Proteomes" id="UP000663891">
    <property type="component" value="Unassembled WGS sequence"/>
</dbReference>
<evidence type="ECO:0000313" key="6">
    <source>
        <dbReference type="EMBL" id="CAF4120819.1"/>
    </source>
</evidence>
<keyword evidence="2" id="KW-0597">Phosphoprotein</keyword>
<proteinExistence type="predicted"/>
<accession>A0A819WBW8</accession>
<dbReference type="OrthoDB" id="329835at2759"/>
<comment type="caution">
    <text evidence="6">The sequence shown here is derived from an EMBL/GenBank/DDBJ whole genome shotgun (WGS) entry which is preliminary data.</text>
</comment>
<dbReference type="InterPro" id="IPR016039">
    <property type="entry name" value="Thiolase-like"/>
</dbReference>
<sequence>MSTINNNTLLEAIALIGIACEFAGDIHSPNDLWHVLKEGCDIGSAIPSDRFDLESFTAHMLNMDNDGQLHQKLLRVDAEAGSVDPCHRLLMLKFVHSLDDAGYSVDKINGTKT</sequence>
<dbReference type="InterPro" id="IPR014030">
    <property type="entry name" value="Ketoacyl_synth_N"/>
</dbReference>
<keyword evidence="1" id="KW-0596">Phosphopantetheine</keyword>